<dbReference type="InterPro" id="IPR050196">
    <property type="entry name" value="Cytochrome_P450_Monoox"/>
</dbReference>
<reference evidence="9" key="2">
    <citation type="journal article" date="2023" name="IMA Fungus">
        <title>Comparative genomic study of the Penicillium genus elucidates a diverse pangenome and 15 lateral gene transfer events.</title>
        <authorList>
            <person name="Petersen C."/>
            <person name="Sorensen T."/>
            <person name="Nielsen M.R."/>
            <person name="Sondergaard T.E."/>
            <person name="Sorensen J.L."/>
            <person name="Fitzpatrick D.A."/>
            <person name="Frisvad J.C."/>
            <person name="Nielsen K.L."/>
        </authorList>
    </citation>
    <scope>NUCLEOTIDE SEQUENCE</scope>
    <source>
        <strain evidence="9">IBT 30069</strain>
    </source>
</reference>
<proteinExistence type="inferred from homology"/>
<dbReference type="PRINTS" id="PR00463">
    <property type="entry name" value="EP450I"/>
</dbReference>
<keyword evidence="8" id="KW-0812">Transmembrane</keyword>
<dbReference type="PANTHER" id="PTHR24291:SF50">
    <property type="entry name" value="BIFUNCTIONAL ALBAFLAVENONE MONOOXYGENASE_TERPENE SYNTHASE"/>
    <property type="match status" value="1"/>
</dbReference>
<organism evidence="9 10">
    <name type="scientific">Penicillium angulare</name>
    <dbReference type="NCBI Taxonomy" id="116970"/>
    <lineage>
        <taxon>Eukaryota</taxon>
        <taxon>Fungi</taxon>
        <taxon>Dikarya</taxon>
        <taxon>Ascomycota</taxon>
        <taxon>Pezizomycotina</taxon>
        <taxon>Eurotiomycetes</taxon>
        <taxon>Eurotiomycetidae</taxon>
        <taxon>Eurotiales</taxon>
        <taxon>Aspergillaceae</taxon>
        <taxon>Penicillium</taxon>
    </lineage>
</organism>
<dbReference type="GO" id="GO:0016705">
    <property type="term" value="F:oxidoreductase activity, acting on paired donors, with incorporation or reduction of molecular oxygen"/>
    <property type="evidence" value="ECO:0007669"/>
    <property type="project" value="InterPro"/>
</dbReference>
<dbReference type="PRINTS" id="PR00385">
    <property type="entry name" value="P450"/>
</dbReference>
<dbReference type="SUPFAM" id="SSF48264">
    <property type="entry name" value="Cytochrome P450"/>
    <property type="match status" value="1"/>
</dbReference>
<dbReference type="GO" id="GO:0043386">
    <property type="term" value="P:mycotoxin biosynthetic process"/>
    <property type="evidence" value="ECO:0007669"/>
    <property type="project" value="UniProtKB-ARBA"/>
</dbReference>
<evidence type="ECO:0008006" key="11">
    <source>
        <dbReference type="Google" id="ProtNLM"/>
    </source>
</evidence>
<dbReference type="GO" id="GO:0020037">
    <property type="term" value="F:heme binding"/>
    <property type="evidence" value="ECO:0007669"/>
    <property type="project" value="InterPro"/>
</dbReference>
<dbReference type="AlphaFoldDB" id="A0A9W9F3A2"/>
<keyword evidence="8" id="KW-1133">Transmembrane helix</keyword>
<dbReference type="InterPro" id="IPR036396">
    <property type="entry name" value="Cyt_P450_sf"/>
</dbReference>
<feature type="transmembrane region" description="Helical" evidence="8">
    <location>
        <begin position="6"/>
        <end position="24"/>
    </location>
</feature>
<gene>
    <name evidence="9" type="ORF">N7456_008672</name>
</gene>
<evidence type="ECO:0000256" key="8">
    <source>
        <dbReference type="SAM" id="Phobius"/>
    </source>
</evidence>
<keyword evidence="6" id="KW-0503">Monooxygenase</keyword>
<dbReference type="CDD" id="cd11051">
    <property type="entry name" value="CYP59-like"/>
    <property type="match status" value="1"/>
</dbReference>
<accession>A0A9W9F3A2</accession>
<evidence type="ECO:0000256" key="1">
    <source>
        <dbReference type="ARBA" id="ARBA00010617"/>
    </source>
</evidence>
<reference evidence="9" key="1">
    <citation type="submission" date="2022-11" db="EMBL/GenBank/DDBJ databases">
        <authorList>
            <person name="Petersen C."/>
        </authorList>
    </citation>
    <scope>NUCLEOTIDE SEQUENCE</scope>
    <source>
        <strain evidence="9">IBT 30069</strain>
    </source>
</reference>
<dbReference type="EMBL" id="JAPQKH010000006">
    <property type="protein sequence ID" value="KAJ5092811.1"/>
    <property type="molecule type" value="Genomic_DNA"/>
</dbReference>
<dbReference type="GO" id="GO:0004497">
    <property type="term" value="F:monooxygenase activity"/>
    <property type="evidence" value="ECO:0007669"/>
    <property type="project" value="UniProtKB-KW"/>
</dbReference>
<keyword evidence="5 7" id="KW-0408">Iron</keyword>
<dbReference type="InterPro" id="IPR002401">
    <property type="entry name" value="Cyt_P450_E_grp-I"/>
</dbReference>
<dbReference type="Proteomes" id="UP001149165">
    <property type="component" value="Unassembled WGS sequence"/>
</dbReference>
<evidence type="ECO:0000256" key="3">
    <source>
        <dbReference type="ARBA" id="ARBA00022723"/>
    </source>
</evidence>
<dbReference type="Pfam" id="PF00067">
    <property type="entry name" value="p450"/>
    <property type="match status" value="1"/>
</dbReference>
<evidence type="ECO:0000256" key="7">
    <source>
        <dbReference type="PIRSR" id="PIRSR602401-1"/>
    </source>
</evidence>
<dbReference type="OrthoDB" id="10029320at2759"/>
<name>A0A9W9F3A2_9EURO</name>
<keyword evidence="3 7" id="KW-0479">Metal-binding</keyword>
<dbReference type="GO" id="GO:0005506">
    <property type="term" value="F:iron ion binding"/>
    <property type="evidence" value="ECO:0007669"/>
    <property type="project" value="InterPro"/>
</dbReference>
<protein>
    <recommendedName>
        <fullName evidence="11">Cytochrome P450</fullName>
    </recommendedName>
</protein>
<comment type="similarity">
    <text evidence="1">Belongs to the cytochrome P450 family.</text>
</comment>
<evidence type="ECO:0000256" key="5">
    <source>
        <dbReference type="ARBA" id="ARBA00023004"/>
    </source>
</evidence>
<comment type="cofactor">
    <cofactor evidence="7">
        <name>heme</name>
        <dbReference type="ChEBI" id="CHEBI:30413"/>
    </cofactor>
</comment>
<dbReference type="InterPro" id="IPR001128">
    <property type="entry name" value="Cyt_P450"/>
</dbReference>
<evidence type="ECO:0000256" key="4">
    <source>
        <dbReference type="ARBA" id="ARBA00023002"/>
    </source>
</evidence>
<evidence type="ECO:0000313" key="9">
    <source>
        <dbReference type="EMBL" id="KAJ5092811.1"/>
    </source>
</evidence>
<dbReference type="Gene3D" id="1.10.630.10">
    <property type="entry name" value="Cytochrome P450"/>
    <property type="match status" value="1"/>
</dbReference>
<sequence length="547" mass="62144">MFLSLTVGKAIGTLILAVLLRFFYRLYQVRQLFRSAARDHGIPMLPHSFIFGHLIAVGKAMAKYPPGLNGGYLPFIMAKEYPELEVPGIMYFDMWPITPPMLTVFNPDMMAAFTQEPSLPKHPHLLAEFKPFTDLKDILTLSGAEWKRWRGIFNPAFSYKNILSLVPAFLEEIDVFSDYLKETAESGDVIRLEDKATLCTIDIIGRAVCNVRFHAQTSRNILFETLIKQINLLWISNAPDHLMNGLNPLRPYRMKRNNKIMKDILTPHIESEVQKQLNGENPEYKTIISLASKAYLTEQSSSTSQKAQIDQEFIDTVVAQIKVFLLAGHDTTASGITYAYYLLHKNQHVLAKMRQEHDSVFGTDTSTAREQIAADPVLLNKLPYTIAFIKEVLRIFPPVGTIREGQKNHFLTHPETGQKFPTEGMMIFGVSFAVQRDPKYFPNPDEVIPERWFAKEGEPLHVQKNTWRPFELGPRNCIGQELAQVELRAILAMTVRDLDIEICYPEDSPVVLGTKAYQVMQVGQVTGHPYLGMPARVKKRVNVPVVE</sequence>
<evidence type="ECO:0000256" key="2">
    <source>
        <dbReference type="ARBA" id="ARBA00022617"/>
    </source>
</evidence>
<keyword evidence="10" id="KW-1185">Reference proteome</keyword>
<evidence type="ECO:0000313" key="10">
    <source>
        <dbReference type="Proteomes" id="UP001149165"/>
    </source>
</evidence>
<keyword evidence="8" id="KW-0472">Membrane</keyword>
<comment type="caution">
    <text evidence="9">The sequence shown here is derived from an EMBL/GenBank/DDBJ whole genome shotgun (WGS) entry which is preliminary data.</text>
</comment>
<evidence type="ECO:0000256" key="6">
    <source>
        <dbReference type="ARBA" id="ARBA00023033"/>
    </source>
</evidence>
<dbReference type="PANTHER" id="PTHR24291">
    <property type="entry name" value="CYTOCHROME P450 FAMILY 4"/>
    <property type="match status" value="1"/>
</dbReference>
<keyword evidence="2 7" id="KW-0349">Heme</keyword>
<feature type="binding site" description="axial binding residue" evidence="7">
    <location>
        <position position="477"/>
    </location>
    <ligand>
        <name>heme</name>
        <dbReference type="ChEBI" id="CHEBI:30413"/>
    </ligand>
    <ligandPart>
        <name>Fe</name>
        <dbReference type="ChEBI" id="CHEBI:18248"/>
    </ligandPart>
</feature>
<keyword evidence="4" id="KW-0560">Oxidoreductase</keyword>